<evidence type="ECO:0000313" key="3">
    <source>
        <dbReference type="EMBL" id="TFL06489.1"/>
    </source>
</evidence>
<feature type="compositionally biased region" description="Basic and acidic residues" evidence="1">
    <location>
        <begin position="285"/>
        <end position="302"/>
    </location>
</feature>
<dbReference type="InterPro" id="IPR022226">
    <property type="entry name" value="DUF3752"/>
</dbReference>
<evidence type="ECO:0000259" key="2">
    <source>
        <dbReference type="Pfam" id="PF12572"/>
    </source>
</evidence>
<keyword evidence="4" id="KW-1185">Reference proteome</keyword>
<dbReference type="InterPro" id="IPR046331">
    <property type="entry name" value="GPAM1-like"/>
</dbReference>
<dbReference type="Pfam" id="PF12572">
    <property type="entry name" value="DUF3752"/>
    <property type="match status" value="1"/>
</dbReference>
<reference evidence="3 4" key="1">
    <citation type="journal article" date="2019" name="Nat. Ecol. Evol.">
        <title>Megaphylogeny resolves global patterns of mushroom evolution.</title>
        <authorList>
            <person name="Varga T."/>
            <person name="Krizsan K."/>
            <person name="Foldi C."/>
            <person name="Dima B."/>
            <person name="Sanchez-Garcia M."/>
            <person name="Sanchez-Ramirez S."/>
            <person name="Szollosi G.J."/>
            <person name="Szarkandi J.G."/>
            <person name="Papp V."/>
            <person name="Albert L."/>
            <person name="Andreopoulos W."/>
            <person name="Angelini C."/>
            <person name="Antonin V."/>
            <person name="Barry K.W."/>
            <person name="Bougher N.L."/>
            <person name="Buchanan P."/>
            <person name="Buyck B."/>
            <person name="Bense V."/>
            <person name="Catcheside P."/>
            <person name="Chovatia M."/>
            <person name="Cooper J."/>
            <person name="Damon W."/>
            <person name="Desjardin D."/>
            <person name="Finy P."/>
            <person name="Geml J."/>
            <person name="Haridas S."/>
            <person name="Hughes K."/>
            <person name="Justo A."/>
            <person name="Karasinski D."/>
            <person name="Kautmanova I."/>
            <person name="Kiss B."/>
            <person name="Kocsube S."/>
            <person name="Kotiranta H."/>
            <person name="LaButti K.M."/>
            <person name="Lechner B.E."/>
            <person name="Liimatainen K."/>
            <person name="Lipzen A."/>
            <person name="Lukacs Z."/>
            <person name="Mihaltcheva S."/>
            <person name="Morgado L.N."/>
            <person name="Niskanen T."/>
            <person name="Noordeloos M.E."/>
            <person name="Ohm R.A."/>
            <person name="Ortiz-Santana B."/>
            <person name="Ovrebo C."/>
            <person name="Racz N."/>
            <person name="Riley R."/>
            <person name="Savchenko A."/>
            <person name="Shiryaev A."/>
            <person name="Soop K."/>
            <person name="Spirin V."/>
            <person name="Szebenyi C."/>
            <person name="Tomsovsky M."/>
            <person name="Tulloss R.E."/>
            <person name="Uehling J."/>
            <person name="Grigoriev I.V."/>
            <person name="Vagvolgyi C."/>
            <person name="Papp T."/>
            <person name="Martin F.M."/>
            <person name="Miettinen O."/>
            <person name="Hibbett D.S."/>
            <person name="Nagy L.G."/>
        </authorList>
    </citation>
    <scope>NUCLEOTIDE SEQUENCE [LARGE SCALE GENOMIC DNA]</scope>
    <source>
        <strain evidence="3 4">CBS 309.79</strain>
    </source>
</reference>
<dbReference type="EMBL" id="ML178815">
    <property type="protein sequence ID" value="TFL06489.1"/>
    <property type="molecule type" value="Genomic_DNA"/>
</dbReference>
<organism evidence="3 4">
    <name type="scientific">Pterulicium gracile</name>
    <dbReference type="NCBI Taxonomy" id="1884261"/>
    <lineage>
        <taxon>Eukaryota</taxon>
        <taxon>Fungi</taxon>
        <taxon>Dikarya</taxon>
        <taxon>Basidiomycota</taxon>
        <taxon>Agaricomycotina</taxon>
        <taxon>Agaricomycetes</taxon>
        <taxon>Agaricomycetidae</taxon>
        <taxon>Agaricales</taxon>
        <taxon>Pleurotineae</taxon>
        <taxon>Pterulaceae</taxon>
        <taxon>Pterulicium</taxon>
    </lineage>
</organism>
<dbReference type="AlphaFoldDB" id="A0A5C3R1K3"/>
<proteinExistence type="predicted"/>
<feature type="region of interest" description="Disordered" evidence="1">
    <location>
        <begin position="1"/>
        <end position="93"/>
    </location>
</feature>
<sequence length="314" mass="34533">MPIGPTLPPHLAQRSTTPPLVGPHLPNSSAESDDDEESYGPSLPPHLEKRPVAPSPAPLPRPSSSRVEVENDEDDDDDIGPRPLPASFQSKLDPKADAIQRFMEAEERRAKLAEVCTGYLPFGLFLVPIINLSNFQDAKKPKVATRDEWMLVPPSASDLLANLDPSKLTKARQFSRSTAAPKETDNSLWTETPAERQQRIADEVSGRKRKAGASEPQLSPEEEAEARKRKKLDDQIRRGADEHTRQVRGQALVSSHEDKLRSAPTDDGPSAIWDHSRDMGVGGRLMDDSSRSKMLQDAKGLGDRFSSGKRGGYL</sequence>
<evidence type="ECO:0000313" key="4">
    <source>
        <dbReference type="Proteomes" id="UP000305067"/>
    </source>
</evidence>
<feature type="region of interest" description="Disordered" evidence="1">
    <location>
        <begin position="171"/>
        <end position="314"/>
    </location>
</feature>
<protein>
    <recommendedName>
        <fullName evidence="2">DUF3752 domain-containing protein</fullName>
    </recommendedName>
</protein>
<feature type="compositionally biased region" description="Basic and acidic residues" evidence="1">
    <location>
        <begin position="231"/>
        <end position="245"/>
    </location>
</feature>
<dbReference type="Proteomes" id="UP000305067">
    <property type="component" value="Unassembled WGS sequence"/>
</dbReference>
<accession>A0A5C3R1K3</accession>
<gene>
    <name evidence="3" type="ORF">BDV98DRAFT_152794</name>
</gene>
<feature type="domain" description="DUF3752" evidence="2">
    <location>
        <begin position="153"/>
        <end position="306"/>
    </location>
</feature>
<dbReference type="PANTHER" id="PTHR46370:SF1">
    <property type="entry name" value="GPALPP MOTIFS-CONTAINING PROTEIN 1"/>
    <property type="match status" value="1"/>
</dbReference>
<feature type="compositionally biased region" description="Basic and acidic residues" evidence="1">
    <location>
        <begin position="193"/>
        <end position="206"/>
    </location>
</feature>
<dbReference type="PANTHER" id="PTHR46370">
    <property type="entry name" value="GPALPP MOTIFS-CONTAINING PROTEIN 1"/>
    <property type="match status" value="1"/>
</dbReference>
<dbReference type="OrthoDB" id="73491at2759"/>
<evidence type="ECO:0000256" key="1">
    <source>
        <dbReference type="SAM" id="MobiDB-lite"/>
    </source>
</evidence>
<name>A0A5C3R1K3_9AGAR</name>